<sequence>MPISSDTPGDVIEQGSDDPEVFDEADLPEYSEEEALADMPIEPEASELLGLAESPNIPTDMAPDEAGEISEQDALFDIFQAQNLDSLSKDGFDESALSELLSEDEDELMSSSFSFDSALDAKTTDSAGMDIAAMLEVGGEDWNGFNLSAEQQASISTDIPDDEQAIWSEENKPEQAVVSDENWEHQEDFDSKAEQYRTIDELMAEVESEEANQANPDDEELNLNVGLDEFPDVIGDIGFEDVDSNAEAVGKMDLAKIYMEMNDTDGAIKLLEEAIVDGSDTIRREAKSLIDAIRRG</sequence>
<feature type="region of interest" description="Disordered" evidence="1">
    <location>
        <begin position="1"/>
        <end position="22"/>
    </location>
</feature>
<evidence type="ECO:0000313" key="3">
    <source>
        <dbReference type="Proteomes" id="UP000093173"/>
    </source>
</evidence>
<accession>A0A1B9QYP3</accession>
<evidence type="ECO:0000313" key="2">
    <source>
        <dbReference type="EMBL" id="OCH75412.1"/>
    </source>
</evidence>
<evidence type="ECO:0000256" key="1">
    <source>
        <dbReference type="SAM" id="MobiDB-lite"/>
    </source>
</evidence>
<protein>
    <submittedName>
        <fullName evidence="2">Uncharacterized protein</fullName>
    </submittedName>
</protein>
<feature type="region of interest" description="Disordered" evidence="1">
    <location>
        <begin position="29"/>
        <end position="48"/>
    </location>
</feature>
<name>A0A1B9QYP3_9VIBR</name>
<comment type="caution">
    <text evidence="2">The sequence shown here is derived from an EMBL/GenBank/DDBJ whole genome shotgun (WGS) entry which is preliminary data.</text>
</comment>
<dbReference type="InterPro" id="IPR038440">
    <property type="entry name" value="FimV_C_sf"/>
</dbReference>
<proteinExistence type="predicted"/>
<keyword evidence="3" id="KW-1185">Reference proteome</keyword>
<dbReference type="NCBIfam" id="TIGR03504">
    <property type="entry name" value="FimV_Cterm"/>
    <property type="match status" value="1"/>
</dbReference>
<feature type="region of interest" description="Disordered" evidence="1">
    <location>
        <begin position="171"/>
        <end position="191"/>
    </location>
</feature>
<dbReference type="Gene3D" id="1.20.58.2200">
    <property type="match status" value="1"/>
</dbReference>
<gene>
    <name evidence="2" type="ORF">A6E14_10995</name>
</gene>
<dbReference type="Proteomes" id="UP000093173">
    <property type="component" value="Unassembled WGS sequence"/>
</dbReference>
<dbReference type="EMBL" id="MAJZ01000537">
    <property type="protein sequence ID" value="OCH75412.1"/>
    <property type="molecule type" value="Genomic_DNA"/>
</dbReference>
<dbReference type="AlphaFoldDB" id="A0A1B9QYP3"/>
<dbReference type="InterPro" id="IPR020011">
    <property type="entry name" value="FimV_C"/>
</dbReference>
<organism evidence="2 3">
    <name type="scientific">Vibrio genomosp. F10</name>
    <dbReference type="NCBI Taxonomy" id="723171"/>
    <lineage>
        <taxon>Bacteria</taxon>
        <taxon>Pseudomonadati</taxon>
        <taxon>Pseudomonadota</taxon>
        <taxon>Gammaproteobacteria</taxon>
        <taxon>Vibrionales</taxon>
        <taxon>Vibrionaceae</taxon>
        <taxon>Vibrio</taxon>
    </lineage>
</organism>
<reference evidence="3" key="1">
    <citation type="submission" date="2016-06" db="EMBL/GenBank/DDBJ databases">
        <authorList>
            <person name="Hehemann J.-H."/>
            <person name="Arevalo P."/>
            <person name="Datta M.S."/>
            <person name="Polz M.F."/>
        </authorList>
    </citation>
    <scope>NUCLEOTIDE SEQUENCE [LARGE SCALE GENOMIC DNA]</scope>
    <source>
        <strain evidence="3">9CSC122</strain>
    </source>
</reference>
<feature type="compositionally biased region" description="Basic and acidic residues" evidence="1">
    <location>
        <begin position="182"/>
        <end position="191"/>
    </location>
</feature>